<dbReference type="AlphaFoldDB" id="A0A5M3MU54"/>
<dbReference type="RefSeq" id="XP_007766689.1">
    <property type="nucleotide sequence ID" value="XM_007768499.1"/>
</dbReference>
<keyword evidence="5 7" id="KW-0234">DNA repair</keyword>
<dbReference type="KEGG" id="cput:CONPUDRAFT_100999"/>
<dbReference type="Pfam" id="PF08743">
    <property type="entry name" value="Nse4_C"/>
    <property type="match status" value="1"/>
</dbReference>
<feature type="region of interest" description="Disordered" evidence="8">
    <location>
        <begin position="174"/>
        <end position="201"/>
    </location>
</feature>
<evidence type="ECO:0000256" key="2">
    <source>
        <dbReference type="ARBA" id="ARBA00008997"/>
    </source>
</evidence>
<evidence type="ECO:0000313" key="12">
    <source>
        <dbReference type="Proteomes" id="UP000053558"/>
    </source>
</evidence>
<feature type="domain" description="Non-structural maintenance of chromosome element 4 C-terminal" evidence="9">
    <location>
        <begin position="240"/>
        <end position="329"/>
    </location>
</feature>
<reference evidence="12" key="1">
    <citation type="journal article" date="2012" name="Science">
        <title>The Paleozoic origin of enzymatic lignin decomposition reconstructed from 31 fungal genomes.</title>
        <authorList>
            <person name="Floudas D."/>
            <person name="Binder M."/>
            <person name="Riley R."/>
            <person name="Barry K."/>
            <person name="Blanchette R.A."/>
            <person name="Henrissat B."/>
            <person name="Martinez A.T."/>
            <person name="Otillar R."/>
            <person name="Spatafora J.W."/>
            <person name="Yadav J.S."/>
            <person name="Aerts A."/>
            <person name="Benoit I."/>
            <person name="Boyd A."/>
            <person name="Carlson A."/>
            <person name="Copeland A."/>
            <person name="Coutinho P.M."/>
            <person name="de Vries R.P."/>
            <person name="Ferreira P."/>
            <person name="Findley K."/>
            <person name="Foster B."/>
            <person name="Gaskell J."/>
            <person name="Glotzer D."/>
            <person name="Gorecki P."/>
            <person name="Heitman J."/>
            <person name="Hesse C."/>
            <person name="Hori C."/>
            <person name="Igarashi K."/>
            <person name="Jurgens J.A."/>
            <person name="Kallen N."/>
            <person name="Kersten P."/>
            <person name="Kohler A."/>
            <person name="Kuees U."/>
            <person name="Kumar T.K.A."/>
            <person name="Kuo A."/>
            <person name="LaButti K."/>
            <person name="Larrondo L.F."/>
            <person name="Lindquist E."/>
            <person name="Ling A."/>
            <person name="Lombard V."/>
            <person name="Lucas S."/>
            <person name="Lundell T."/>
            <person name="Martin R."/>
            <person name="McLaughlin D.J."/>
            <person name="Morgenstern I."/>
            <person name="Morin E."/>
            <person name="Murat C."/>
            <person name="Nagy L.G."/>
            <person name="Nolan M."/>
            <person name="Ohm R.A."/>
            <person name="Patyshakuliyeva A."/>
            <person name="Rokas A."/>
            <person name="Ruiz-Duenas F.J."/>
            <person name="Sabat G."/>
            <person name="Salamov A."/>
            <person name="Samejima M."/>
            <person name="Schmutz J."/>
            <person name="Slot J.C."/>
            <person name="St John F."/>
            <person name="Stenlid J."/>
            <person name="Sun H."/>
            <person name="Sun S."/>
            <person name="Syed K."/>
            <person name="Tsang A."/>
            <person name="Wiebenga A."/>
            <person name="Young D."/>
            <person name="Pisabarro A."/>
            <person name="Eastwood D.C."/>
            <person name="Martin F."/>
            <person name="Cullen D."/>
            <person name="Grigoriev I.V."/>
            <person name="Hibbett D.S."/>
        </authorList>
    </citation>
    <scope>NUCLEOTIDE SEQUENCE [LARGE SCALE GENOMIC DNA]</scope>
    <source>
        <strain evidence="12">RWD-64-598 SS2</strain>
    </source>
</reference>
<dbReference type="GO" id="GO:0006310">
    <property type="term" value="P:DNA recombination"/>
    <property type="evidence" value="ECO:0007669"/>
    <property type="project" value="UniProtKB-UniRule"/>
</dbReference>
<dbReference type="EMBL" id="JH711576">
    <property type="protein sequence ID" value="EIW82702.1"/>
    <property type="molecule type" value="Genomic_DNA"/>
</dbReference>
<evidence type="ECO:0000256" key="6">
    <source>
        <dbReference type="ARBA" id="ARBA00023242"/>
    </source>
</evidence>
<comment type="subunit">
    <text evidence="7">Component of the SMC5-SMC6 complex.</text>
</comment>
<evidence type="ECO:0000259" key="9">
    <source>
        <dbReference type="Pfam" id="PF08743"/>
    </source>
</evidence>
<evidence type="ECO:0000256" key="1">
    <source>
        <dbReference type="ARBA" id="ARBA00004123"/>
    </source>
</evidence>
<evidence type="ECO:0000313" key="11">
    <source>
        <dbReference type="EMBL" id="EIW82702.1"/>
    </source>
</evidence>
<dbReference type="Pfam" id="PF15412">
    <property type="entry name" value="Nse4-Nse3_bdg"/>
    <property type="match status" value="1"/>
</dbReference>
<dbReference type="OMA" id="FMGINRT"/>
<evidence type="ECO:0000256" key="5">
    <source>
        <dbReference type="ARBA" id="ARBA00023204"/>
    </source>
</evidence>
<dbReference type="GO" id="GO:0005634">
    <property type="term" value="C:nucleus"/>
    <property type="evidence" value="ECO:0007669"/>
    <property type="project" value="UniProtKB-SubCell"/>
</dbReference>
<comment type="caution">
    <text evidence="11">The sequence shown here is derived from an EMBL/GenBank/DDBJ whole genome shotgun (WGS) entry which is preliminary data.</text>
</comment>
<dbReference type="OrthoDB" id="361242at2759"/>
<comment type="similarity">
    <text evidence="2 7">Belongs to the NSE4 family.</text>
</comment>
<protein>
    <recommendedName>
        <fullName evidence="7">Non-structural maintenance of chromosomes element 4</fullName>
    </recommendedName>
</protein>
<evidence type="ECO:0000259" key="10">
    <source>
        <dbReference type="Pfam" id="PF15412"/>
    </source>
</evidence>
<comment type="function">
    <text evidence="7">Component of the SMC5-SMC6 complex, that promotes sister chromatid alignment after DNA damage and facilitates double-stranded DNA breaks (DSBs) repair via homologous recombination between sister chromatids.</text>
</comment>
<keyword evidence="3 7" id="KW-0227">DNA damage</keyword>
<evidence type="ECO:0000256" key="4">
    <source>
        <dbReference type="ARBA" id="ARBA00023172"/>
    </source>
</evidence>
<sequence>MDVDRAQSLAYDPDQDAAEKRDIRKQYRVLERLTDNGGRPQDYTAKDLVDQVTRADSLFSKVRNPTEATLDSSVLRNVSAISAQKARAMRLGSGAFDLDDFVSKLVSFMGGRRHVAADDDDEEEFVEDDDSVPLDWDRIGRRALAKSRRVPVSGFMLGPLSVEQKKRGPIKRARLEKEAEEEKKPQAITEEDIQRSENETSKNVAAVRPAFPFSFTHSTSHSNTLNNDQILERLLAIGEPVNFFRFVINPNDFAQSVENIFYLSFSIRDAAVALQWDEDGSGEPILMACQEPTDEDRAAGVRKQQVVMEFDMATWRRAIEVFNITEAMIPTRAAARTGIKGKWYG</sequence>
<evidence type="ECO:0000256" key="3">
    <source>
        <dbReference type="ARBA" id="ARBA00022763"/>
    </source>
</evidence>
<dbReference type="PANTHER" id="PTHR16140:SF0">
    <property type="entry name" value="NON-STRUCTURAL MAINTENANCE OF CHROMOSOMES ELEMENT 4"/>
    <property type="match status" value="1"/>
</dbReference>
<dbReference type="InterPro" id="IPR027786">
    <property type="entry name" value="Nse4/EID"/>
</dbReference>
<evidence type="ECO:0000256" key="7">
    <source>
        <dbReference type="RuleBase" id="RU365071"/>
    </source>
</evidence>
<feature type="domain" description="Nse4/EID protein Nse3/MAGE-binding" evidence="10">
    <location>
        <begin position="71"/>
        <end position="123"/>
    </location>
</feature>
<dbReference type="Proteomes" id="UP000053558">
    <property type="component" value="Unassembled WGS sequence"/>
</dbReference>
<dbReference type="GO" id="GO:0006281">
    <property type="term" value="P:DNA repair"/>
    <property type="evidence" value="ECO:0007669"/>
    <property type="project" value="UniProtKB-UniRule"/>
</dbReference>
<dbReference type="PANTHER" id="PTHR16140">
    <property type="entry name" value="NON-STRUCTURAL MAINTENANCE OF CHROMOSOMES ELEMENT 4"/>
    <property type="match status" value="1"/>
</dbReference>
<gene>
    <name evidence="11" type="ORF">CONPUDRAFT_100999</name>
</gene>
<dbReference type="GeneID" id="19198268"/>
<keyword evidence="6 7" id="KW-0539">Nucleus</keyword>
<evidence type="ECO:0000256" key="8">
    <source>
        <dbReference type="SAM" id="MobiDB-lite"/>
    </source>
</evidence>
<keyword evidence="4 7" id="KW-0233">DNA recombination</keyword>
<accession>A0A5M3MU54</accession>
<keyword evidence="12" id="KW-1185">Reference proteome</keyword>
<proteinExistence type="inferred from homology"/>
<name>A0A5M3MU54_CONPW</name>
<dbReference type="InterPro" id="IPR014854">
    <property type="entry name" value="Nse4_C"/>
</dbReference>
<dbReference type="InterPro" id="IPR029225">
    <property type="entry name" value="Nse4_Nse3-bd"/>
</dbReference>
<feature type="compositionally biased region" description="Basic and acidic residues" evidence="8">
    <location>
        <begin position="174"/>
        <end position="185"/>
    </location>
</feature>
<organism evidence="11 12">
    <name type="scientific">Coniophora puteana (strain RWD-64-598)</name>
    <name type="common">Brown rot fungus</name>
    <dbReference type="NCBI Taxonomy" id="741705"/>
    <lineage>
        <taxon>Eukaryota</taxon>
        <taxon>Fungi</taxon>
        <taxon>Dikarya</taxon>
        <taxon>Basidiomycota</taxon>
        <taxon>Agaricomycotina</taxon>
        <taxon>Agaricomycetes</taxon>
        <taxon>Agaricomycetidae</taxon>
        <taxon>Boletales</taxon>
        <taxon>Coniophorineae</taxon>
        <taxon>Coniophoraceae</taxon>
        <taxon>Coniophora</taxon>
    </lineage>
</organism>
<comment type="subcellular location">
    <subcellularLocation>
        <location evidence="1 7">Nucleus</location>
    </subcellularLocation>
</comment>
<dbReference type="GO" id="GO:0030915">
    <property type="term" value="C:Smc5-Smc6 complex"/>
    <property type="evidence" value="ECO:0007669"/>
    <property type="project" value="UniProtKB-UniRule"/>
</dbReference>